<organism evidence="2 3">
    <name type="scientific">Shouchella clausii</name>
    <name type="common">Alkalihalobacillus clausii</name>
    <dbReference type="NCBI Taxonomy" id="79880"/>
    <lineage>
        <taxon>Bacteria</taxon>
        <taxon>Bacillati</taxon>
        <taxon>Bacillota</taxon>
        <taxon>Bacilli</taxon>
        <taxon>Bacillales</taxon>
        <taxon>Bacillaceae</taxon>
        <taxon>Shouchella</taxon>
    </lineage>
</organism>
<dbReference type="Proteomes" id="UP000216207">
    <property type="component" value="Unassembled WGS sequence"/>
</dbReference>
<dbReference type="EMBL" id="NPCC01000060">
    <property type="protein sequence ID" value="PAE86660.1"/>
    <property type="molecule type" value="Genomic_DNA"/>
</dbReference>
<protein>
    <submittedName>
        <fullName evidence="2">Uncharacterized protein</fullName>
    </submittedName>
</protein>
<evidence type="ECO:0000256" key="1">
    <source>
        <dbReference type="SAM" id="Phobius"/>
    </source>
</evidence>
<dbReference type="AlphaFoldDB" id="A0A268NUC0"/>
<evidence type="ECO:0000313" key="2">
    <source>
        <dbReference type="EMBL" id="PAE86660.1"/>
    </source>
</evidence>
<keyword evidence="1" id="KW-1133">Transmembrane helix</keyword>
<sequence>MKELIDTIFDPVIGWLTMIRQTISSMQVPASRGLDVGQYLGPLTSLGPGWTTFITTGIFLGMVYLITFIVISYNGLFIKFKNTIKWW</sequence>
<proteinExistence type="predicted"/>
<gene>
    <name evidence="2" type="ORF">CHH72_22345</name>
</gene>
<keyword evidence="1" id="KW-0812">Transmembrane</keyword>
<evidence type="ECO:0000313" key="3">
    <source>
        <dbReference type="Proteomes" id="UP000216207"/>
    </source>
</evidence>
<keyword evidence="1" id="KW-0472">Membrane</keyword>
<accession>A0A268NUC0</accession>
<comment type="caution">
    <text evidence="2">The sequence shown here is derived from an EMBL/GenBank/DDBJ whole genome shotgun (WGS) entry which is preliminary data.</text>
</comment>
<name>A0A268NUC0_SHOCL</name>
<feature type="transmembrane region" description="Helical" evidence="1">
    <location>
        <begin position="50"/>
        <end position="76"/>
    </location>
</feature>
<reference evidence="2 3" key="1">
    <citation type="submission" date="2017-07" db="EMBL/GenBank/DDBJ databases">
        <title>Isolation and whole genome analysis of endospore-forming bacteria from heroin.</title>
        <authorList>
            <person name="Kalinowski J."/>
            <person name="Ahrens B."/>
            <person name="Al-Dilaimi A."/>
            <person name="Winkler A."/>
            <person name="Wibberg D."/>
            <person name="Schleenbecker U."/>
            <person name="Ruckert C."/>
            <person name="Wolfel R."/>
            <person name="Grass G."/>
        </authorList>
    </citation>
    <scope>NUCLEOTIDE SEQUENCE [LARGE SCALE GENOMIC DNA]</scope>
    <source>
        <strain evidence="2 3">7539</strain>
    </source>
</reference>